<proteinExistence type="predicted"/>
<organism evidence="1 2">
    <name type="scientific">Spirulina subsalsa FACHB-351</name>
    <dbReference type="NCBI Taxonomy" id="234711"/>
    <lineage>
        <taxon>Bacteria</taxon>
        <taxon>Bacillati</taxon>
        <taxon>Cyanobacteriota</taxon>
        <taxon>Cyanophyceae</taxon>
        <taxon>Spirulinales</taxon>
        <taxon>Spirulinaceae</taxon>
        <taxon>Spirulina</taxon>
    </lineage>
</organism>
<protein>
    <submittedName>
        <fullName evidence="1">Baseplate protein J</fullName>
    </submittedName>
</protein>
<keyword evidence="2" id="KW-1185">Reference proteome</keyword>
<reference evidence="1 2" key="1">
    <citation type="submission" date="2021-08" db="EMBL/GenBank/DDBJ databases">
        <title>Draft genome sequence of Spirulina subsalsa with high tolerance to salinity and hype-accumulation of phycocyanin.</title>
        <authorList>
            <person name="Pei H."/>
            <person name="Jiang L."/>
        </authorList>
    </citation>
    <scope>NUCLEOTIDE SEQUENCE [LARGE SCALE GENOMIC DNA]</scope>
    <source>
        <strain evidence="1 2">FACHB-351</strain>
    </source>
</reference>
<dbReference type="Proteomes" id="UP001526426">
    <property type="component" value="Unassembled WGS sequence"/>
</dbReference>
<sequence length="329" mass="38093">MPIPNPPLEERTWDDLVAEAINRIPLEAPQWTDHNPSDTGIILIELLAWLTEMVLYRLHQIPHPNQAVFLSLLKGKPWTLPPDLTTTAQAALIQAEIQKTLAELRHPYRAVTPQDFEQLILIDWLKTRTAQQDFGPDGEIARVHCLPQRDLDHAEINQVVEGHITLVVLTRYPQADTALLRHTLGRFLNQRRLLSTHLHIIEPHFVNVTLNASLYLEDSADFRRVRDIAHQRIQQYFAPLDSQDFWQGQGYPFGADIYLSQLYELLDGLPGVDYVEDLTLTDIEPERQQFNEQNQVIGLSIQDHELVRIQIGEMQTLQRFREQWKTNPN</sequence>
<comment type="caution">
    <text evidence="1">The sequence shown here is derived from an EMBL/GenBank/DDBJ whole genome shotgun (WGS) entry which is preliminary data.</text>
</comment>
<evidence type="ECO:0000313" key="2">
    <source>
        <dbReference type="Proteomes" id="UP001526426"/>
    </source>
</evidence>
<gene>
    <name evidence="1" type="ORF">K4A83_14910</name>
</gene>
<evidence type="ECO:0000313" key="1">
    <source>
        <dbReference type="EMBL" id="MCW6037556.1"/>
    </source>
</evidence>
<dbReference type="EMBL" id="JAIHOM010000077">
    <property type="protein sequence ID" value="MCW6037556.1"/>
    <property type="molecule type" value="Genomic_DNA"/>
</dbReference>
<accession>A0ABT3L7R6</accession>
<dbReference type="RefSeq" id="WP_265265415.1">
    <property type="nucleotide sequence ID" value="NZ_JAIHOM010000077.1"/>
</dbReference>
<name>A0ABT3L7R6_9CYAN</name>